<name>A0A4Y9F1E1_9MICC</name>
<dbReference type="OrthoDB" id="3260166at2"/>
<dbReference type="Proteomes" id="UP000297951">
    <property type="component" value="Unassembled WGS sequence"/>
</dbReference>
<organism evidence="1 2">
    <name type="scientific">Rothia nasimurium</name>
    <dbReference type="NCBI Taxonomy" id="85336"/>
    <lineage>
        <taxon>Bacteria</taxon>
        <taxon>Bacillati</taxon>
        <taxon>Actinomycetota</taxon>
        <taxon>Actinomycetes</taxon>
        <taxon>Micrococcales</taxon>
        <taxon>Micrococcaceae</taxon>
        <taxon>Rothia</taxon>
    </lineage>
</organism>
<dbReference type="AlphaFoldDB" id="A0A4Y9F1E1"/>
<dbReference type="EMBL" id="SPQC01000058">
    <property type="protein sequence ID" value="TFU20369.1"/>
    <property type="molecule type" value="Genomic_DNA"/>
</dbReference>
<dbReference type="RefSeq" id="WP_135013871.1">
    <property type="nucleotide sequence ID" value="NZ_JADGLK010000058.1"/>
</dbReference>
<sequence>MYSLPAPHRGSARARANATPFELIKARPTGTYSPENALPWLKYVREKYFSTLSATTTKTAQKIVHYIAYRYRLGEYTAQFTYHEIASHIGKCTKTIQRYIHQLITKGLIAVVRPGKSAAHSQTQANEAPIYTLLLPAVKNVHPLKTFKKSIKSLKDSSKNFPLTAVVKSAADRWAATERLKKEVLDLRKVPTVLLVKHLSKIFAAGWCVQDVIRALEEDSEGIVYQTRGAGGMRSILAWLHIRVNAWKCDDGSLPSSPTRIRREQAEVERERLIAQQKQILEEMNRPKVVPVRGLSQVRLMREYLKVKKFKGVAEAARLYPEQAQLAES</sequence>
<proteinExistence type="predicted"/>
<gene>
    <name evidence="1" type="ORF">E4U03_11505</name>
</gene>
<protein>
    <recommendedName>
        <fullName evidence="3">Helix-turn-helix domain-containing protein</fullName>
    </recommendedName>
</protein>
<reference evidence="1 2" key="1">
    <citation type="submission" date="2019-03" db="EMBL/GenBank/DDBJ databases">
        <title>Diversity of the mouse oral microbiome.</title>
        <authorList>
            <person name="Joseph S."/>
            <person name="Aduse-Opoku J."/>
            <person name="Curtis M."/>
            <person name="Wade W."/>
            <person name="Hashim A."/>
        </authorList>
    </citation>
    <scope>NUCLEOTIDE SEQUENCE [LARGE SCALE GENOMIC DNA]</scope>
    <source>
        <strain evidence="2">irhom_31</strain>
    </source>
</reference>
<evidence type="ECO:0008006" key="3">
    <source>
        <dbReference type="Google" id="ProtNLM"/>
    </source>
</evidence>
<accession>A0A4Y9F1E1</accession>
<evidence type="ECO:0000313" key="1">
    <source>
        <dbReference type="EMBL" id="TFU20369.1"/>
    </source>
</evidence>
<evidence type="ECO:0000313" key="2">
    <source>
        <dbReference type="Proteomes" id="UP000297951"/>
    </source>
</evidence>
<comment type="caution">
    <text evidence="1">The sequence shown here is derived from an EMBL/GenBank/DDBJ whole genome shotgun (WGS) entry which is preliminary data.</text>
</comment>